<name>A0A1Q3A8Z4_ZYGRO</name>
<evidence type="ECO:0000313" key="4">
    <source>
        <dbReference type="Proteomes" id="UP000187013"/>
    </source>
</evidence>
<dbReference type="GO" id="GO:0030692">
    <property type="term" value="C:Noc4p-Nop14p complex"/>
    <property type="evidence" value="ECO:0007669"/>
    <property type="project" value="TreeGrafter"/>
</dbReference>
<reference evidence="3 4" key="1">
    <citation type="submission" date="2016-08" db="EMBL/GenBank/DDBJ databases">
        <title>Draft genome sequence of allopolyploid Zygosaccharomyces rouxii.</title>
        <authorList>
            <person name="Watanabe J."/>
            <person name="Uehara K."/>
            <person name="Mogi Y."/>
            <person name="Tsukioka Y."/>
        </authorList>
    </citation>
    <scope>NUCLEOTIDE SEQUENCE [LARGE SCALE GENOMIC DNA]</scope>
    <source>
        <strain evidence="3 4">NBRC 110957</strain>
    </source>
</reference>
<comment type="caution">
    <text evidence="3">The sequence shown here is derived from an EMBL/GenBank/DDBJ whole genome shotgun (WGS) entry which is preliminary data.</text>
</comment>
<accession>A0A1Q3A8Z4</accession>
<comment type="similarity">
    <text evidence="1">Belongs to the CBF/MAK21 family.</text>
</comment>
<dbReference type="EMBL" id="BDGX01000033">
    <property type="protein sequence ID" value="GAV52182.1"/>
    <property type="molecule type" value="Genomic_DNA"/>
</dbReference>
<gene>
    <name evidence="3" type="ORF">ZYGR_0AG01730</name>
</gene>
<dbReference type="PANTHER" id="PTHR12455:SF0">
    <property type="entry name" value="NUCLEOLAR COMPLEX PROTEIN 4 HOMOLOG"/>
    <property type="match status" value="1"/>
</dbReference>
<dbReference type="InterPro" id="IPR005612">
    <property type="entry name" value="CCAAT-binding_factor"/>
</dbReference>
<dbReference type="AlphaFoldDB" id="A0A1Q3A8Z4"/>
<feature type="domain" description="CCAAT-binding factor" evidence="2">
    <location>
        <begin position="301"/>
        <end position="465"/>
    </location>
</feature>
<evidence type="ECO:0000313" key="3">
    <source>
        <dbReference type="EMBL" id="GAV52182.1"/>
    </source>
</evidence>
<protein>
    <recommendedName>
        <fullName evidence="2">CCAAT-binding factor domain-containing protein</fullName>
    </recommendedName>
</protein>
<dbReference type="InterPro" id="IPR027193">
    <property type="entry name" value="Noc4"/>
</dbReference>
<dbReference type="GO" id="GO:0042254">
    <property type="term" value="P:ribosome biogenesis"/>
    <property type="evidence" value="ECO:0007669"/>
    <property type="project" value="InterPro"/>
</dbReference>
<sequence length="530" mass="61216">MLSFKEIKSSAKLLTTSEDRRNYNKVVQLVNDLEVNDETLKDESRLRFLVVALLQIFKKMFSRGDLRTKDALAEWCRQAYETFKSKLLHIISALPMETSLGLDSVDIYMQLIEQESVYFAAREDAPYFPNKTLGSLIQALWSSAIRSSGTKETTSGQSENPLLMEFVEKYYKSYADVQYYFQSEFNYLLEHSQYATEESMGKWLATVNHDSSCTNEGVDLEVYVPNPPQVVENESKFRTLLEKNWLLMVHGELSLAQYKTTLLVLHKRVIPHIHTPTKFMDFLTDAYDLQSRDVNAGMVPVLALNGLFELMLRFNLEYPNFYQKLYGLVTANLMHAKYRARFFRLMDTFLASTHISAHLVASFIKRLSRLTLNAPPGAVVSVIPFVYNLLKKHPSCMIMLHNPAYITDPFMTPEQTEHVKSLRGNYLDPFDEKEPNPERTRAMESSLWELASLTEHYHPNVATLAKIFSQPFRKMSYNMEDFLDWSYDSLLAAETSRRLKVLPTLEYENFDQVFGEANTEGTTFLTGVDW</sequence>
<dbReference type="Pfam" id="PF03914">
    <property type="entry name" value="CBF"/>
    <property type="match status" value="1"/>
</dbReference>
<organism evidence="3 4">
    <name type="scientific">Zygosaccharomyces rouxii</name>
    <dbReference type="NCBI Taxonomy" id="4956"/>
    <lineage>
        <taxon>Eukaryota</taxon>
        <taxon>Fungi</taxon>
        <taxon>Dikarya</taxon>
        <taxon>Ascomycota</taxon>
        <taxon>Saccharomycotina</taxon>
        <taxon>Saccharomycetes</taxon>
        <taxon>Saccharomycetales</taxon>
        <taxon>Saccharomycetaceae</taxon>
        <taxon>Zygosaccharomyces</taxon>
    </lineage>
</organism>
<dbReference type="eggNOG" id="KOG2154">
    <property type="taxonomic scope" value="Eukaryota"/>
</dbReference>
<proteinExistence type="inferred from homology"/>
<dbReference type="GO" id="GO:0032040">
    <property type="term" value="C:small-subunit processome"/>
    <property type="evidence" value="ECO:0007669"/>
    <property type="project" value="TreeGrafter"/>
</dbReference>
<dbReference type="PANTHER" id="PTHR12455">
    <property type="entry name" value="NUCLEOLAR COMPLEX PROTEIN 4"/>
    <property type="match status" value="1"/>
</dbReference>
<dbReference type="Proteomes" id="UP000187013">
    <property type="component" value="Unassembled WGS sequence"/>
</dbReference>
<evidence type="ECO:0000259" key="2">
    <source>
        <dbReference type="Pfam" id="PF03914"/>
    </source>
</evidence>
<dbReference type="OrthoDB" id="10263185at2759"/>
<evidence type="ECO:0000256" key="1">
    <source>
        <dbReference type="ARBA" id="ARBA00007797"/>
    </source>
</evidence>